<dbReference type="EMBL" id="AECZ01000007">
    <property type="protein sequence ID" value="EFL51821.1"/>
    <property type="molecule type" value="Genomic_DNA"/>
</dbReference>
<proteinExistence type="predicted"/>
<feature type="domain" description="GAF" evidence="1">
    <location>
        <begin position="201"/>
        <end position="353"/>
    </location>
</feature>
<organism evidence="2 3">
    <name type="scientific">Solidesulfovibrio fructosivorans JJ]</name>
    <dbReference type="NCBI Taxonomy" id="596151"/>
    <lineage>
        <taxon>Bacteria</taxon>
        <taxon>Pseudomonadati</taxon>
        <taxon>Thermodesulfobacteriota</taxon>
        <taxon>Desulfovibrionia</taxon>
        <taxon>Desulfovibrionales</taxon>
        <taxon>Desulfovibrionaceae</taxon>
        <taxon>Solidesulfovibrio</taxon>
    </lineage>
</organism>
<dbReference type="SMART" id="SM00065">
    <property type="entry name" value="GAF"/>
    <property type="match status" value="2"/>
</dbReference>
<keyword evidence="3" id="KW-1185">Reference proteome</keyword>
<dbReference type="Proteomes" id="UP000006250">
    <property type="component" value="Unassembled WGS sequence"/>
</dbReference>
<dbReference type="Pfam" id="PF13185">
    <property type="entry name" value="GAF_2"/>
    <property type="match status" value="2"/>
</dbReference>
<evidence type="ECO:0000313" key="2">
    <source>
        <dbReference type="EMBL" id="EFL51821.1"/>
    </source>
</evidence>
<dbReference type="AlphaFoldDB" id="E1JUQ7"/>
<dbReference type="eggNOG" id="COG2203">
    <property type="taxonomic scope" value="Bacteria"/>
</dbReference>
<gene>
    <name evidence="2" type="ORF">DesfrDRAFT_1356</name>
</gene>
<dbReference type="InterPro" id="IPR029016">
    <property type="entry name" value="GAF-like_dom_sf"/>
</dbReference>
<dbReference type="STRING" id="596151.DesfrDRAFT_1356"/>
<sequence>MAGPRQEPLFAIRKENAPFAAACLAPAGTPEATEMDAPFYDQLLAIVGNVFDAYSAVLFLPGPGGEECRIQACFSLSDNLNREAAVAPGMGLVGWILREGKPLLISNFDQRRGVLGYYRNGEEERIRAFMGYPVATTGGALCLDSRKTYTFGDKDLKILSQFADLAGYHLAKSREVETSLYEHRFYQCLRLIATLHKTHPKWTAFRSGLLELLASTTGYRYCILTVRDESGRSYFLEGANESPFPGGRDAARRFPVGQGLVGWVFKNHTPVFSGDGDEAGAARLPLFGLDAPGGDYKSVLCLPIRFSKKTRGVLTLADPRPLPVTEELKAFVGMVAENLALFLENLHLRTRVDPPSA</sequence>
<protein>
    <submittedName>
        <fullName evidence="2">Putative GAF sensor protein</fullName>
    </submittedName>
</protein>
<dbReference type="SUPFAM" id="SSF55781">
    <property type="entry name" value="GAF domain-like"/>
    <property type="match status" value="2"/>
</dbReference>
<reference evidence="2 3" key="1">
    <citation type="submission" date="2010-08" db="EMBL/GenBank/DDBJ databases">
        <title>The draft genome of Desulfovibrio fructosovorans JJ.</title>
        <authorList>
            <consortium name="US DOE Joint Genome Institute (JGI-PGF)"/>
            <person name="Lucas S."/>
            <person name="Copeland A."/>
            <person name="Lapidus A."/>
            <person name="Cheng J.-F."/>
            <person name="Bruce D."/>
            <person name="Goodwin L."/>
            <person name="Pitluck S."/>
            <person name="Land M.L."/>
            <person name="Hauser L."/>
            <person name="Chang Y.-J."/>
            <person name="Jeffries C."/>
            <person name="Wall J.D."/>
            <person name="Stahl D.A."/>
            <person name="Arkin A.P."/>
            <person name="Dehal P."/>
            <person name="Stolyar S.M."/>
            <person name="Hazen T.C."/>
            <person name="Woyke T.J."/>
        </authorList>
    </citation>
    <scope>NUCLEOTIDE SEQUENCE [LARGE SCALE GENOMIC DNA]</scope>
    <source>
        <strain evidence="2 3">JJ</strain>
    </source>
</reference>
<comment type="caution">
    <text evidence="2">The sequence shown here is derived from an EMBL/GenBank/DDBJ whole genome shotgun (WGS) entry which is preliminary data.</text>
</comment>
<dbReference type="Gene3D" id="3.30.450.40">
    <property type="match status" value="2"/>
</dbReference>
<dbReference type="InterPro" id="IPR003018">
    <property type="entry name" value="GAF"/>
</dbReference>
<evidence type="ECO:0000313" key="3">
    <source>
        <dbReference type="Proteomes" id="UP000006250"/>
    </source>
</evidence>
<accession>E1JUQ7</accession>
<evidence type="ECO:0000259" key="1">
    <source>
        <dbReference type="SMART" id="SM00065"/>
    </source>
</evidence>
<name>E1JUQ7_SOLFR</name>
<feature type="domain" description="GAF" evidence="1">
    <location>
        <begin position="37"/>
        <end position="180"/>
    </location>
</feature>